<dbReference type="AlphaFoldDB" id="A0A0J6FUJ4"/>
<reference evidence="1" key="1">
    <citation type="submission" date="2015-06" db="EMBL/GenBank/DDBJ databases">
        <authorList>
            <person name="Liu B."/>
            <person name="Wang J."/>
            <person name="Zhu Y."/>
            <person name="Liu G."/>
            <person name="Chen Q."/>
            <person name="Zheng C."/>
            <person name="Che J."/>
            <person name="Ge C."/>
            <person name="Shi H."/>
            <person name="Pan Z."/>
            <person name="Liu X."/>
        </authorList>
    </citation>
    <scope>NUCLEOTIDE SEQUENCE [LARGE SCALE GENOMIC DNA]</scope>
    <source>
        <strain evidence="1">DSM 16346</strain>
    </source>
</reference>
<organism evidence="1 2">
    <name type="scientific">Guptibacillus hwajinpoensis</name>
    <dbReference type="NCBI Taxonomy" id="208199"/>
    <lineage>
        <taxon>Bacteria</taxon>
        <taxon>Bacillati</taxon>
        <taxon>Bacillota</taxon>
        <taxon>Bacilli</taxon>
        <taxon>Bacillales</taxon>
        <taxon>Guptibacillaceae</taxon>
        <taxon>Guptibacillus</taxon>
    </lineage>
</organism>
<evidence type="ECO:0000313" key="2">
    <source>
        <dbReference type="Proteomes" id="UP000035996"/>
    </source>
</evidence>
<dbReference type="STRING" id="157733.AB986_01485"/>
<name>A0A0J6FUJ4_9BACL</name>
<dbReference type="Proteomes" id="UP000035996">
    <property type="component" value="Unassembled WGS sequence"/>
</dbReference>
<proteinExistence type="predicted"/>
<dbReference type="GeneID" id="301326026"/>
<dbReference type="RefSeq" id="WP_048309110.1">
    <property type="nucleotide sequence ID" value="NZ_CP119526.1"/>
</dbReference>
<sequence length="148" mass="16982">MTEEFLSKVRRGLLFIAFLMLAFSLSYLIAYPLGYSPLGYEVIELKDDLVVLQSYNVLGMENERITYQPQEDEIWKLGLINDLIDQQQSEYLLFFTTLMLAIFLGGMGLLRSKSFKSVVFQGFLYVLIPGISLVRHLNDIKDILQSSP</sequence>
<evidence type="ECO:0000313" key="1">
    <source>
        <dbReference type="EMBL" id="KMM38027.1"/>
    </source>
</evidence>
<dbReference type="OrthoDB" id="2971544at2"/>
<accession>A0A0J6FUJ4</accession>
<comment type="caution">
    <text evidence="1">The sequence shown here is derived from an EMBL/GenBank/DDBJ whole genome shotgun (WGS) entry which is preliminary data.</text>
</comment>
<protein>
    <submittedName>
        <fullName evidence="1">Uncharacterized protein</fullName>
    </submittedName>
</protein>
<keyword evidence="2" id="KW-1185">Reference proteome</keyword>
<gene>
    <name evidence="1" type="ORF">AB986_01485</name>
</gene>
<dbReference type="EMBL" id="LELK01000001">
    <property type="protein sequence ID" value="KMM38027.1"/>
    <property type="molecule type" value="Genomic_DNA"/>
</dbReference>